<accession>A0ABV9N3X3</accession>
<dbReference type="Gene3D" id="3.30.565.10">
    <property type="entry name" value="Histidine kinase-like ATPase, C-terminal domain"/>
    <property type="match status" value="1"/>
</dbReference>
<evidence type="ECO:0000256" key="1">
    <source>
        <dbReference type="SAM" id="MobiDB-lite"/>
    </source>
</evidence>
<evidence type="ECO:0000313" key="3">
    <source>
        <dbReference type="Proteomes" id="UP001595953"/>
    </source>
</evidence>
<evidence type="ECO:0000313" key="2">
    <source>
        <dbReference type="EMBL" id="MFC4722736.1"/>
    </source>
</evidence>
<sequence>MEENCKWHFKPEGGSEIGPNDPLHITFKGNPYYSIVREAIQNSLDAIADNNNPVVVSFQYFDLNRLEFPAFFEIENHINQCLEYYNENADAKRLFGDMLKYLNGTEEGKKRLKISCLKISDANTKGMHFDEGTNSPFYAFLRASGVSSKNLGAGGSFGFGKGAYFALSPIKTLIVSSKDTEGNVFFEGATRLTTHKNENGVKTSAFGFYDNNSGCPTTIENEIPEVLKREESGTDVNIIGLWEEKDRKKLMIKSVLNNFWLAIHDNKLIVQIDDVEISKSNLEQTIDEYFEGQAESGTPTEIESWNPKSYLKAVKYAENNEQFKVFKETLPTIGKVKMYVYMDKGLPNRTSYFRTPRMVVFKRTNRKVKGYSAVFICDNEKGNEMLRLMENPAHNEWNLDNYPKNEGQIDTDARRGYGEISKFINDSLESLSKVKTGKKLAFQGLEEYLSIPEDLLEKEEEFDYEGDLTNMFSGNMSNKVTDEETPLQTTEFENVKIKPTITPKQEVKESDFVGQDENNDEFATTGGDNESSGGDMPGQGDSDATEVQPQEESTTKSKVLIKVGLRIAAQRQNGHLFHNLIIYADDNIPNAELELLVGADNDRDDSLEIIETDNGNIAHNALKNVNLNYGKNLIKVRFADNLKHTVKIKAYELQ</sequence>
<protein>
    <recommendedName>
        <fullName evidence="4">Histidine kinase-, DNA gyrase B-, and HSP90-like ATPase</fullName>
    </recommendedName>
</protein>
<evidence type="ECO:0008006" key="4">
    <source>
        <dbReference type="Google" id="ProtNLM"/>
    </source>
</evidence>
<gene>
    <name evidence="2" type="ORF">ACFO5O_10410</name>
</gene>
<organism evidence="2 3">
    <name type="scientific">Geojedonia litorea</name>
    <dbReference type="NCBI Taxonomy" id="1268269"/>
    <lineage>
        <taxon>Bacteria</taxon>
        <taxon>Pseudomonadati</taxon>
        <taxon>Bacteroidota</taxon>
        <taxon>Flavobacteriia</taxon>
        <taxon>Flavobacteriales</taxon>
        <taxon>Flavobacteriaceae</taxon>
        <taxon>Geojedonia</taxon>
    </lineage>
</organism>
<comment type="caution">
    <text evidence="2">The sequence shown here is derived from an EMBL/GenBank/DDBJ whole genome shotgun (WGS) entry which is preliminary data.</text>
</comment>
<dbReference type="Proteomes" id="UP001595953">
    <property type="component" value="Unassembled WGS sequence"/>
</dbReference>
<feature type="region of interest" description="Disordered" evidence="1">
    <location>
        <begin position="495"/>
        <end position="555"/>
    </location>
</feature>
<dbReference type="InterPro" id="IPR036890">
    <property type="entry name" value="HATPase_C_sf"/>
</dbReference>
<name>A0ABV9N3X3_9FLAO</name>
<dbReference type="EMBL" id="JBHSGP010000014">
    <property type="protein sequence ID" value="MFC4722736.1"/>
    <property type="molecule type" value="Genomic_DNA"/>
</dbReference>
<reference evidence="3" key="1">
    <citation type="journal article" date="2019" name="Int. J. Syst. Evol. Microbiol.">
        <title>The Global Catalogue of Microorganisms (GCM) 10K type strain sequencing project: providing services to taxonomists for standard genome sequencing and annotation.</title>
        <authorList>
            <consortium name="The Broad Institute Genomics Platform"/>
            <consortium name="The Broad Institute Genome Sequencing Center for Infectious Disease"/>
            <person name="Wu L."/>
            <person name="Ma J."/>
        </authorList>
    </citation>
    <scope>NUCLEOTIDE SEQUENCE [LARGE SCALE GENOMIC DNA]</scope>
    <source>
        <strain evidence="3">CCUG 63682</strain>
    </source>
</reference>
<keyword evidence="3" id="KW-1185">Reference proteome</keyword>
<dbReference type="RefSeq" id="WP_387963500.1">
    <property type="nucleotide sequence ID" value="NZ_JBHSGP010000014.1"/>
</dbReference>
<proteinExistence type="predicted"/>